<feature type="domain" description="DM10" evidence="7">
    <location>
        <begin position="370"/>
        <end position="470"/>
    </location>
</feature>
<dbReference type="GO" id="GO:0007052">
    <property type="term" value="P:mitotic spindle organization"/>
    <property type="evidence" value="ECO:0007669"/>
    <property type="project" value="TreeGrafter"/>
</dbReference>
<dbReference type="AlphaFoldDB" id="A0A0G4FPB8"/>
<feature type="domain" description="DM10" evidence="7">
    <location>
        <begin position="202"/>
        <end position="314"/>
    </location>
</feature>
<dbReference type="GO" id="GO:0000281">
    <property type="term" value="P:mitotic cytokinesis"/>
    <property type="evidence" value="ECO:0007669"/>
    <property type="project" value="TreeGrafter"/>
</dbReference>
<evidence type="ECO:0000259" key="7">
    <source>
        <dbReference type="PROSITE" id="PS51336"/>
    </source>
</evidence>
<evidence type="ECO:0000256" key="3">
    <source>
        <dbReference type="ARBA" id="ARBA00022490"/>
    </source>
</evidence>
<dbReference type="PROSITE" id="PS51336">
    <property type="entry name" value="DM10"/>
    <property type="match status" value="3"/>
</dbReference>
<comment type="subcellular location">
    <subcellularLocation>
        <location evidence="1">Cell projection</location>
        <location evidence="1">Cilium</location>
    </subcellularLocation>
    <subcellularLocation>
        <location evidence="2">Cytoplasm</location>
        <location evidence="2">Cytoskeleton</location>
    </subcellularLocation>
</comment>
<keyword evidence="5" id="KW-0206">Cytoskeleton</keyword>
<name>A0A0G4FPB8_9ALVE</name>
<organism evidence="8">
    <name type="scientific">Chromera velia CCMP2878</name>
    <dbReference type="NCBI Taxonomy" id="1169474"/>
    <lineage>
        <taxon>Eukaryota</taxon>
        <taxon>Sar</taxon>
        <taxon>Alveolata</taxon>
        <taxon>Colpodellida</taxon>
        <taxon>Chromeraceae</taxon>
        <taxon>Chromera</taxon>
    </lineage>
</organism>
<sequence length="558" mass="63578">MATAYMTHHERRTVQEALKNTYRPTDQPSWLKHDRQVLRFFGYFQEPVTECASENFRVRNCVFLFYLEDGTLQINEPKIENSGIPQGIFLKRHRVPRPDGNGASINIADLKMSTNITIYGRCFRLVDADEFTKWFCNEAGIDIGEPETTRPDNFFENALQQKSRIGAKKVLPAEVMDSKEFAEMAAGGSRRNVGLKQFLENDRRVLRFYCYWDDTARYGSRLYYTILFFLCDDTLQIIEQQARNCGRAPFKVFLRRMKLPKTPNVTHCPAMMENPPKYYKPEDLTIGTDIKVFSRDLHLYDCDDFTRDFFKAYAGIEQGKEPIPNPPLQVPRLSYPPHHGIGQPEDSLGSCLALVPKVPRVDTVKLHALSEVLMRFEARMIDGQKEDEPRRFIVGVRPADDRIGCWEKRQRNSGQVEGKFAELGRKKNPYTGNWYQCHEFYVGAVVYISSAAFLLMKCDEYSQKFFEKDPEWFPFANLQNVAARLKPAAVAMSGEGLSTVSPTALFQRALEGGLDVVEHDLVTLSRHASDGAATGLGLEELETAGVQLSLEKVVQLAG</sequence>
<accession>A0A0G4FPB8</accession>
<keyword evidence="4" id="KW-0677">Repeat</keyword>
<dbReference type="PhylomeDB" id="A0A0G4FPB8"/>
<dbReference type="SMART" id="SM00676">
    <property type="entry name" value="DM10"/>
    <property type="match status" value="3"/>
</dbReference>
<dbReference type="PANTHER" id="PTHR12086:SF9">
    <property type="entry name" value="EF-HAND DOMAIN-CONTAINING PROTEIN 1"/>
    <property type="match status" value="1"/>
</dbReference>
<gene>
    <name evidence="8" type="ORF">Cvel_17968</name>
</gene>
<dbReference type="InterPro" id="IPR006602">
    <property type="entry name" value="DM10_dom"/>
</dbReference>
<protein>
    <recommendedName>
        <fullName evidence="7">DM10 domain-containing protein</fullName>
    </recommendedName>
</protein>
<dbReference type="GO" id="GO:0005930">
    <property type="term" value="C:axoneme"/>
    <property type="evidence" value="ECO:0007669"/>
    <property type="project" value="TreeGrafter"/>
</dbReference>
<proteinExistence type="predicted"/>
<dbReference type="FunFam" id="2.30.29.170:FF:000004">
    <property type="entry name" value="EF-hand domain containing 2"/>
    <property type="match status" value="1"/>
</dbReference>
<dbReference type="Pfam" id="PF06565">
    <property type="entry name" value="DM10_dom"/>
    <property type="match status" value="3"/>
</dbReference>
<keyword evidence="3" id="KW-0963">Cytoplasm</keyword>
<dbReference type="PANTHER" id="PTHR12086">
    <property type="entry name" value="EF-HAND DOMAIN C-TERMINAL CONTAINING PROTEIN"/>
    <property type="match status" value="1"/>
</dbReference>
<evidence type="ECO:0000256" key="2">
    <source>
        <dbReference type="ARBA" id="ARBA00004245"/>
    </source>
</evidence>
<evidence type="ECO:0000256" key="1">
    <source>
        <dbReference type="ARBA" id="ARBA00004138"/>
    </source>
</evidence>
<dbReference type="InterPro" id="IPR040193">
    <property type="entry name" value="EFHC1/EFHC2/EFHB"/>
</dbReference>
<feature type="domain" description="DM10" evidence="7">
    <location>
        <begin position="34"/>
        <end position="140"/>
    </location>
</feature>
<dbReference type="GO" id="GO:0072686">
    <property type="term" value="C:mitotic spindle"/>
    <property type="evidence" value="ECO:0007669"/>
    <property type="project" value="TreeGrafter"/>
</dbReference>
<dbReference type="GO" id="GO:0043014">
    <property type="term" value="F:alpha-tubulin binding"/>
    <property type="evidence" value="ECO:0007669"/>
    <property type="project" value="TreeGrafter"/>
</dbReference>
<reference evidence="8" key="1">
    <citation type="submission" date="2014-11" db="EMBL/GenBank/DDBJ databases">
        <authorList>
            <person name="Otto D Thomas"/>
            <person name="Naeem Raeece"/>
        </authorList>
    </citation>
    <scope>NUCLEOTIDE SEQUENCE</scope>
</reference>
<evidence type="ECO:0000313" key="8">
    <source>
        <dbReference type="EMBL" id="CEM15848.1"/>
    </source>
</evidence>
<evidence type="ECO:0000256" key="5">
    <source>
        <dbReference type="ARBA" id="ARBA00023212"/>
    </source>
</evidence>
<dbReference type="Gene3D" id="2.30.29.170">
    <property type="match status" value="3"/>
</dbReference>
<dbReference type="VEuPathDB" id="CryptoDB:Cvel_17968"/>
<evidence type="ECO:0000256" key="6">
    <source>
        <dbReference type="ARBA" id="ARBA00023273"/>
    </source>
</evidence>
<dbReference type="EMBL" id="CDMZ01000510">
    <property type="protein sequence ID" value="CEM15848.1"/>
    <property type="molecule type" value="Genomic_DNA"/>
</dbReference>
<keyword evidence="6" id="KW-0966">Cell projection</keyword>
<evidence type="ECO:0000256" key="4">
    <source>
        <dbReference type="ARBA" id="ARBA00022737"/>
    </source>
</evidence>
<dbReference type="GO" id="GO:0060285">
    <property type="term" value="P:cilium-dependent cell motility"/>
    <property type="evidence" value="ECO:0007669"/>
    <property type="project" value="TreeGrafter"/>
</dbReference>